<accession>A0A6V8PLA3</accession>
<evidence type="ECO:0008006" key="3">
    <source>
        <dbReference type="Google" id="ProtNLM"/>
    </source>
</evidence>
<name>A0A6V8PLA3_9ACTN</name>
<organism evidence="1 2">
    <name type="scientific">Candidatus Hakubella thermalkaliphila</name>
    <dbReference type="NCBI Taxonomy" id="2754717"/>
    <lineage>
        <taxon>Bacteria</taxon>
        <taxon>Bacillati</taxon>
        <taxon>Actinomycetota</taxon>
        <taxon>Actinomycetota incertae sedis</taxon>
        <taxon>Candidatus Hakubellales</taxon>
        <taxon>Candidatus Hakubellaceae</taxon>
        <taxon>Candidatus Hakubella</taxon>
    </lineage>
</organism>
<dbReference type="Proteomes" id="UP000588083">
    <property type="component" value="Unassembled WGS sequence"/>
</dbReference>
<evidence type="ECO:0000313" key="1">
    <source>
        <dbReference type="EMBL" id="GFP31621.1"/>
    </source>
</evidence>
<keyword evidence="2" id="KW-1185">Reference proteome</keyword>
<protein>
    <recommendedName>
        <fullName evidence="3">DNA topoisomerase III</fullName>
    </recommendedName>
</protein>
<reference evidence="1 2" key="1">
    <citation type="journal article" date="2020" name="Front. Microbiol.">
        <title>Single-cell genomics of novel Actinobacteria with the Wood-Ljungdahl pathway discovered in a serpentinizing system.</title>
        <authorList>
            <person name="Merino N."/>
            <person name="Kawai M."/>
            <person name="Boyd E.S."/>
            <person name="Colman D.R."/>
            <person name="McGlynn S.E."/>
            <person name="Nealson K.H."/>
            <person name="Kurokawa K."/>
            <person name="Hongoh Y."/>
        </authorList>
    </citation>
    <scope>NUCLEOTIDE SEQUENCE [LARGE SCALE GENOMIC DNA]</scope>
    <source>
        <strain evidence="1 2">S34</strain>
    </source>
</reference>
<evidence type="ECO:0000313" key="2">
    <source>
        <dbReference type="Proteomes" id="UP000588083"/>
    </source>
</evidence>
<feature type="non-terminal residue" evidence="1">
    <location>
        <position position="45"/>
    </location>
</feature>
<comment type="caution">
    <text evidence="1">The sequence shown here is derived from an EMBL/GenBank/DDBJ whole genome shotgun (WGS) entry which is preliminary data.</text>
</comment>
<dbReference type="EMBL" id="BLRZ01000456">
    <property type="protein sequence ID" value="GFP31621.1"/>
    <property type="molecule type" value="Genomic_DNA"/>
</dbReference>
<gene>
    <name evidence="1" type="ORF">HKBW3S34_02543</name>
</gene>
<sequence>MKLIVCEKDLAARRIADILSGGTNWEEKSHTIPIYKFSQSGEELR</sequence>
<proteinExistence type="predicted"/>
<dbReference type="AlphaFoldDB" id="A0A6V8PLA3"/>